<dbReference type="GO" id="GO:0032259">
    <property type="term" value="P:methylation"/>
    <property type="evidence" value="ECO:0007669"/>
    <property type="project" value="UniProtKB-KW"/>
</dbReference>
<dbReference type="Pfam" id="PF13489">
    <property type="entry name" value="Methyltransf_23"/>
    <property type="match status" value="1"/>
</dbReference>
<reference evidence="1 2" key="3">
    <citation type="journal article" date="2008" name="BMC Genomics">
        <title>The genome of the versatile nitrogen fixer Azorhizobium caulinodans ORS571.</title>
        <authorList>
            <person name="Lee KB."/>
            <person name="Backer P.D."/>
            <person name="Aono T."/>
            <person name="Liu CT."/>
            <person name="Suzuki S."/>
            <person name="Suzuki T."/>
            <person name="Kaneko T."/>
            <person name="Yamada M."/>
            <person name="Tabata S."/>
            <person name="Kupfer D.M."/>
            <person name="Najar F.Z."/>
            <person name="Wiley G.B."/>
            <person name="Roe B."/>
            <person name="Binnewies T.T."/>
            <person name="Ussery D.W."/>
            <person name="D'Haeze W."/>
            <person name="Herder J.D."/>
            <person name="Gevers D."/>
            <person name="Vereecke D."/>
            <person name="Holsters M."/>
            <person name="Oyaizu H."/>
        </authorList>
    </citation>
    <scope>NUCLEOTIDE SEQUENCE [LARGE SCALE GENOMIC DNA]</scope>
    <source>
        <strain evidence="2">ATCC 43989 / DSM 5975 / JCM 20966 / LMG 6465 / NBRC 14845 / NCIMB 13405 / ORS 571</strain>
    </source>
</reference>
<sequence length="274" mass="29903">MNVHAPETRAFDPVSAQFDWLLDHIGQNRFLPQPPADSIFVGDGDFRAIGAEFLRHFVTLGGLRRSHRVLDVGSGIGRMAVPLTQFLHPERGSYEGFDPVLDGVAWCATTITPAYPKFRFQKLDIAHALYNPGGVVAGKDLVLPYGDANFDFAIMVSVATHLPADELAAYIREIARVLGPNGKLFLTAFVLDEVARAGDGRDARLGFVRDGEGPCWFANAEAPLAAVGFDDGFIDGLLREVGFDIGLKSLGHWRGIPADHYQDIFVARKRGGRS</sequence>
<dbReference type="AlphaFoldDB" id="A8IHU8"/>
<name>A8IHU8_AZOC5</name>
<dbReference type="Proteomes" id="UP000000270">
    <property type="component" value="Chromosome"/>
</dbReference>
<gene>
    <name evidence="1" type="primary">expE3</name>
    <name evidence="1" type="ordered locus">AZC_3324</name>
</gene>
<reference evidence="1 2" key="6">
    <citation type="journal article" date="2011" name="Appl. Environ. Microbiol.">
        <title>Involvement of the azorhizobial chromosome partition gene (parA) in the onset of bacteroid differentiation during Sesbania rostrata stem nodule development.</title>
        <authorList>
            <person name="Liu CT."/>
            <person name="Lee KB."/>
            <person name="Wang YS."/>
            <person name="Peng MH."/>
            <person name="Lee KT."/>
            <person name="Suzuki S."/>
            <person name="Suzuki T."/>
            <person name="Oyaizu H."/>
        </authorList>
    </citation>
    <scope>NUCLEOTIDE SEQUENCE [LARGE SCALE GENOMIC DNA]</scope>
    <source>
        <strain evidence="2">ATCC 43989 / DSM 5975 / JCM 20966 / LMG 6465 / NBRC 14845 / NCIMB 13405 / ORS 571</strain>
    </source>
</reference>
<reference evidence="1 2" key="4">
    <citation type="journal article" date="2009" name="Appl. Environ. Microbiol.">
        <title>Comparative genome-wide transcriptional profiling of Azorhizobium caulinodans ORS571 grown under free-living and symbiotic conditions.</title>
        <authorList>
            <person name="Tsukada S."/>
            <person name="Aono T."/>
            <person name="Akiba N."/>
            <person name="Lee KB."/>
            <person name="Liu CT."/>
            <person name="Toyazaki H."/>
            <person name="Oyaizu H."/>
        </authorList>
    </citation>
    <scope>NUCLEOTIDE SEQUENCE [LARGE SCALE GENOMIC DNA]</scope>
    <source>
        <strain evidence="2">ATCC 43989 / DSM 5975 / JCM 20966 / LMG 6465 / NBRC 14845 / NCIMB 13405 / ORS 571</strain>
    </source>
</reference>
<reference evidence="2" key="2">
    <citation type="submission" date="2007-04" db="EMBL/GenBank/DDBJ databases">
        <title>Complete genome sequence of the nitrogen-fixing bacterium Azorhizobium caulinodans ORS571.</title>
        <authorList>
            <person name="Lee K.B."/>
            <person name="Backer P.D."/>
            <person name="Aono T."/>
            <person name="Liu C.T."/>
            <person name="Suzuki S."/>
            <person name="Suzuki T."/>
            <person name="Kaneko T."/>
            <person name="Yamada M."/>
            <person name="Tabata S."/>
            <person name="Kupfer D.M."/>
            <person name="Najar F.Z."/>
            <person name="Wiley G.B."/>
            <person name="Roe B."/>
            <person name="Binnewies T."/>
            <person name="Ussery D."/>
            <person name="Vereecke D."/>
            <person name="Gevers D."/>
            <person name="Holsters M."/>
            <person name="Oyaizu H."/>
        </authorList>
    </citation>
    <scope>NUCLEOTIDE SEQUENCE [LARGE SCALE GENOMIC DNA]</scope>
    <source>
        <strain evidence="2">ATCC 43989 / DSM 5975 / JCM 20966 / LMG 6465 / NBRC 14845 / NCIMB 13405 / ORS 571</strain>
    </source>
</reference>
<accession>A8IHU8</accession>
<reference evidence="1 2" key="5">
    <citation type="journal article" date="2010" name="Appl. Environ. Microbiol.">
        <title>phrR-like gene praR of Azorhizobium caulinodans ORS571 is essential for symbiosis with Sesbania rostrata and is involved in expression of reb genes.</title>
        <authorList>
            <person name="Akiba N."/>
            <person name="Aono T."/>
            <person name="Toyazaki H."/>
            <person name="Sato S."/>
            <person name="Oyaizu H."/>
        </authorList>
    </citation>
    <scope>NUCLEOTIDE SEQUENCE [LARGE SCALE GENOMIC DNA]</scope>
    <source>
        <strain evidence="2">ATCC 43989 / DSM 5975 / JCM 20966 / LMG 6465 / NBRC 14845 / NCIMB 13405 / ORS 571</strain>
    </source>
</reference>
<keyword evidence="1" id="KW-0808">Transferase</keyword>
<dbReference type="CDD" id="cd02440">
    <property type="entry name" value="AdoMet_MTases"/>
    <property type="match status" value="1"/>
</dbReference>
<protein>
    <submittedName>
        <fullName evidence="1">Methyltransferase</fullName>
    </submittedName>
</protein>
<evidence type="ECO:0000313" key="2">
    <source>
        <dbReference type="Proteomes" id="UP000000270"/>
    </source>
</evidence>
<keyword evidence="1" id="KW-0489">Methyltransferase</keyword>
<proteinExistence type="predicted"/>
<dbReference type="STRING" id="438753.AZC_3324"/>
<dbReference type="InterPro" id="IPR029063">
    <property type="entry name" value="SAM-dependent_MTases_sf"/>
</dbReference>
<dbReference type="RefSeq" id="WP_012171847.1">
    <property type="nucleotide sequence ID" value="NC_009937.1"/>
</dbReference>
<dbReference type="GO" id="GO:0008168">
    <property type="term" value="F:methyltransferase activity"/>
    <property type="evidence" value="ECO:0007669"/>
    <property type="project" value="UniProtKB-KW"/>
</dbReference>
<dbReference type="SUPFAM" id="SSF53335">
    <property type="entry name" value="S-adenosyl-L-methionine-dependent methyltransferases"/>
    <property type="match status" value="1"/>
</dbReference>
<keyword evidence="2" id="KW-1185">Reference proteome</keyword>
<dbReference type="HOGENOM" id="CLU_066423_0_0_5"/>
<reference evidence="1 2" key="1">
    <citation type="journal article" date="2007" name="Appl. Environ. Microbiol.">
        <title>Rhizobial factors required for stem nodule maturation and maintenance in Sesbania rostrata-Azorhizobium caulinodans ORS571 symbiosis.</title>
        <authorList>
            <person name="Suzuki S."/>
            <person name="Aono T."/>
            <person name="Lee KB."/>
            <person name="Suzuki T."/>
            <person name="Liu CT."/>
            <person name="Miwa H."/>
            <person name="Wakao S."/>
            <person name="Iki T."/>
            <person name="Oyaizu H."/>
        </authorList>
    </citation>
    <scope>NUCLEOTIDE SEQUENCE [LARGE SCALE GENOMIC DNA]</scope>
    <source>
        <strain evidence="2">ATCC 43989 / DSM 5975 / JCM 20966 / LMG 6465 / NBRC 14845 / NCIMB 13405 / ORS 571</strain>
    </source>
</reference>
<evidence type="ECO:0000313" key="1">
    <source>
        <dbReference type="EMBL" id="BAF89322.1"/>
    </source>
</evidence>
<dbReference type="Gene3D" id="3.40.50.150">
    <property type="entry name" value="Vaccinia Virus protein VP39"/>
    <property type="match status" value="1"/>
</dbReference>
<dbReference type="EMBL" id="AP009384">
    <property type="protein sequence ID" value="BAF89322.1"/>
    <property type="molecule type" value="Genomic_DNA"/>
</dbReference>
<dbReference type="KEGG" id="azc:AZC_3324"/>
<dbReference type="eggNOG" id="COG0500">
    <property type="taxonomic scope" value="Bacteria"/>
</dbReference>
<organism evidence="1 2">
    <name type="scientific">Azorhizobium caulinodans (strain ATCC 43989 / DSM 5975 / JCM 20966 / LMG 6465 / NBRC 14845 / NCIMB 13405 / ORS 571)</name>
    <dbReference type="NCBI Taxonomy" id="438753"/>
    <lineage>
        <taxon>Bacteria</taxon>
        <taxon>Pseudomonadati</taxon>
        <taxon>Pseudomonadota</taxon>
        <taxon>Alphaproteobacteria</taxon>
        <taxon>Hyphomicrobiales</taxon>
        <taxon>Xanthobacteraceae</taxon>
        <taxon>Azorhizobium</taxon>
    </lineage>
</organism>